<reference evidence="15 16" key="1">
    <citation type="submission" date="2017-04" db="EMBL/GenBank/DDBJ databases">
        <authorList>
            <person name="Afonso C.L."/>
            <person name="Miller P.J."/>
            <person name="Scott M.A."/>
            <person name="Spackman E."/>
            <person name="Goraichik I."/>
            <person name="Dimitrov K.M."/>
            <person name="Suarez D.L."/>
            <person name="Swayne D.E."/>
        </authorList>
    </citation>
    <scope>NUCLEOTIDE SEQUENCE [LARGE SCALE GENOMIC DNA]</scope>
    <source>
        <strain evidence="15 16">DSM 19625</strain>
    </source>
</reference>
<sequence>MKTFFTGCLTALCFSGLAQSKQDTTKKLNEVIIRPYFSDQPLLRSTGSIGLVDQAFLDKQPSGSFVSAMNTISGVRMEERSPGSYRLSIRGSLLRSPFGVRNVKIYFDDFPLTDAGGNTYFNALDVSAAQSLQVLKGPHGNIFGANSGGVILIQPQGTIPDSTALGLKLEGGSYGTFRENLTLNKQFNKYSFSFTQAYQRSDGYRDHSGMNRKYFQTFHKWDYAKNAALKALVFYSDLHYNTPGGLNESQYLLNPKLSRPAAGALKSAIEQNAGIYSKTLYGGISHDWQINEKLKHVVAVFSSYTDFKNPFITNYEKRKEFTLGLRSYVEYQQQKTDLNWKFNLGLESMQTATDFNNYANNSGVQGALAVSDKLKAASNFAFAHFSADLFSKWLFELSASANLYEYGYENIAPVAIPKRTNSFDIQLMPRAALSYLVDTNFSLRASVSKGYSPPTLTEVRASDNVINVDLQPEYGWNYETGLKYQMLNNRLFIDVTGFYYNLKSAIVRRLNDGGSEYFINAGGTKQWGLETTLALWVIPANTSHFIRGLQFHNAYTLSQFKFDKYLDKTADYSGNRLTGVPKTTLVSSADLQLPKGFYAFLQHNFTSRIPLNDANTTYAKQYHLLQAKIGWRNLRIGKTPVEVFAGADNILNANYSLGNDLNALGGRYFNAAAKRNFYGGLAVRLNKI</sequence>
<evidence type="ECO:0000259" key="13">
    <source>
        <dbReference type="Pfam" id="PF00593"/>
    </source>
</evidence>
<dbReference type="InterPro" id="IPR037066">
    <property type="entry name" value="Plug_dom_sf"/>
</dbReference>
<keyword evidence="3 11" id="KW-1134">Transmembrane beta strand</keyword>
<feature type="domain" description="TonB-dependent receptor-like beta-barrel" evidence="13">
    <location>
        <begin position="220"/>
        <end position="650"/>
    </location>
</feature>
<evidence type="ECO:0000256" key="12">
    <source>
        <dbReference type="RuleBase" id="RU003357"/>
    </source>
</evidence>
<evidence type="ECO:0000256" key="8">
    <source>
        <dbReference type="ARBA" id="ARBA00023077"/>
    </source>
</evidence>
<evidence type="ECO:0000256" key="4">
    <source>
        <dbReference type="ARBA" id="ARBA00022496"/>
    </source>
</evidence>
<keyword evidence="8 12" id="KW-0798">TonB box</keyword>
<gene>
    <name evidence="15" type="ORF">SAMN04488101_11672</name>
</gene>
<dbReference type="PANTHER" id="PTHR32552">
    <property type="entry name" value="FERRICHROME IRON RECEPTOR-RELATED"/>
    <property type="match status" value="1"/>
</dbReference>
<keyword evidence="2 11" id="KW-0813">Transport</keyword>
<keyword evidence="10 11" id="KW-0998">Cell outer membrane</keyword>
<evidence type="ECO:0000256" key="6">
    <source>
        <dbReference type="ARBA" id="ARBA00023004"/>
    </source>
</evidence>
<dbReference type="AlphaFoldDB" id="A0A1W2EUG2"/>
<comment type="subcellular location">
    <subcellularLocation>
        <location evidence="1 11">Cell outer membrane</location>
        <topology evidence="1 11">Multi-pass membrane protein</topology>
    </subcellularLocation>
</comment>
<dbReference type="GO" id="GO:0006826">
    <property type="term" value="P:iron ion transport"/>
    <property type="evidence" value="ECO:0007669"/>
    <property type="project" value="UniProtKB-KW"/>
</dbReference>
<dbReference type="InterPro" id="IPR039426">
    <property type="entry name" value="TonB-dep_rcpt-like"/>
</dbReference>
<evidence type="ECO:0000256" key="9">
    <source>
        <dbReference type="ARBA" id="ARBA00023136"/>
    </source>
</evidence>
<evidence type="ECO:0000313" key="16">
    <source>
        <dbReference type="Proteomes" id="UP000192678"/>
    </source>
</evidence>
<evidence type="ECO:0000256" key="2">
    <source>
        <dbReference type="ARBA" id="ARBA00022448"/>
    </source>
</evidence>
<keyword evidence="6" id="KW-0408">Iron</keyword>
<evidence type="ECO:0000256" key="5">
    <source>
        <dbReference type="ARBA" id="ARBA00022692"/>
    </source>
</evidence>
<dbReference type="Pfam" id="PF00593">
    <property type="entry name" value="TonB_dep_Rec_b-barrel"/>
    <property type="match status" value="1"/>
</dbReference>
<dbReference type="InterPro" id="IPR000531">
    <property type="entry name" value="Beta-barrel_TonB"/>
</dbReference>
<dbReference type="Proteomes" id="UP000192678">
    <property type="component" value="Unassembled WGS sequence"/>
</dbReference>
<evidence type="ECO:0000256" key="3">
    <source>
        <dbReference type="ARBA" id="ARBA00022452"/>
    </source>
</evidence>
<keyword evidence="16" id="KW-1185">Reference proteome</keyword>
<evidence type="ECO:0000256" key="1">
    <source>
        <dbReference type="ARBA" id="ARBA00004571"/>
    </source>
</evidence>
<dbReference type="Pfam" id="PF07715">
    <property type="entry name" value="Plug"/>
    <property type="match status" value="1"/>
</dbReference>
<keyword evidence="4" id="KW-0410">Iron transport</keyword>
<dbReference type="PROSITE" id="PS52016">
    <property type="entry name" value="TONB_DEPENDENT_REC_3"/>
    <property type="match status" value="1"/>
</dbReference>
<protein>
    <submittedName>
        <fullName evidence="15">Iron complex outermembrane recepter protein</fullName>
    </submittedName>
</protein>
<keyword evidence="7" id="KW-0406">Ion transport</keyword>
<dbReference type="GO" id="GO:0009279">
    <property type="term" value="C:cell outer membrane"/>
    <property type="evidence" value="ECO:0007669"/>
    <property type="project" value="UniProtKB-SubCell"/>
</dbReference>
<evidence type="ECO:0000259" key="14">
    <source>
        <dbReference type="Pfam" id="PF07715"/>
    </source>
</evidence>
<evidence type="ECO:0000256" key="11">
    <source>
        <dbReference type="PROSITE-ProRule" id="PRU01360"/>
    </source>
</evidence>
<dbReference type="Gene3D" id="2.170.130.10">
    <property type="entry name" value="TonB-dependent receptor, plug domain"/>
    <property type="match status" value="1"/>
</dbReference>
<dbReference type="EMBL" id="FWYB01000016">
    <property type="protein sequence ID" value="SMD13339.1"/>
    <property type="molecule type" value="Genomic_DNA"/>
</dbReference>
<keyword evidence="9 11" id="KW-0472">Membrane</keyword>
<comment type="similarity">
    <text evidence="11 12">Belongs to the TonB-dependent receptor family.</text>
</comment>
<keyword evidence="5 11" id="KW-0812">Transmembrane</keyword>
<dbReference type="InterPro" id="IPR036942">
    <property type="entry name" value="Beta-barrel_TonB_sf"/>
</dbReference>
<evidence type="ECO:0000256" key="10">
    <source>
        <dbReference type="ARBA" id="ARBA00023237"/>
    </source>
</evidence>
<name>A0A1W2EUG2_9SPHI</name>
<dbReference type="PANTHER" id="PTHR32552:SF81">
    <property type="entry name" value="TONB-DEPENDENT OUTER MEMBRANE RECEPTOR"/>
    <property type="match status" value="1"/>
</dbReference>
<dbReference type="Gene3D" id="2.40.170.20">
    <property type="entry name" value="TonB-dependent receptor, beta-barrel domain"/>
    <property type="match status" value="1"/>
</dbReference>
<organism evidence="15 16">
    <name type="scientific">Pedobacter nyackensis</name>
    <dbReference type="NCBI Taxonomy" id="475255"/>
    <lineage>
        <taxon>Bacteria</taxon>
        <taxon>Pseudomonadati</taxon>
        <taxon>Bacteroidota</taxon>
        <taxon>Sphingobacteriia</taxon>
        <taxon>Sphingobacteriales</taxon>
        <taxon>Sphingobacteriaceae</taxon>
        <taxon>Pedobacter</taxon>
    </lineage>
</organism>
<dbReference type="RefSeq" id="WP_084291571.1">
    <property type="nucleotide sequence ID" value="NZ_FWYB01000016.1"/>
</dbReference>
<feature type="domain" description="TonB-dependent receptor plug" evidence="14">
    <location>
        <begin position="44"/>
        <end position="149"/>
    </location>
</feature>
<accession>A0A1W2EUG2</accession>
<proteinExistence type="inferred from homology"/>
<dbReference type="InterPro" id="IPR012910">
    <property type="entry name" value="Plug_dom"/>
</dbReference>
<dbReference type="SUPFAM" id="SSF56935">
    <property type="entry name" value="Porins"/>
    <property type="match status" value="1"/>
</dbReference>
<dbReference type="OrthoDB" id="9782587at2"/>
<evidence type="ECO:0000313" key="15">
    <source>
        <dbReference type="EMBL" id="SMD13339.1"/>
    </source>
</evidence>
<dbReference type="STRING" id="475255.SAMN04488101_11672"/>
<evidence type="ECO:0000256" key="7">
    <source>
        <dbReference type="ARBA" id="ARBA00023065"/>
    </source>
</evidence>